<dbReference type="CDD" id="cd02440">
    <property type="entry name" value="AdoMet_MTases"/>
    <property type="match status" value="1"/>
</dbReference>
<evidence type="ECO:0000256" key="2">
    <source>
        <dbReference type="SAM" id="SignalP"/>
    </source>
</evidence>
<feature type="signal peptide" evidence="2">
    <location>
        <begin position="1"/>
        <end position="21"/>
    </location>
</feature>
<reference evidence="4" key="1">
    <citation type="submission" date="2023-06" db="EMBL/GenBank/DDBJ databases">
        <title>Survivors Of The Sea: Transcriptome response of Skeletonema marinoi to long-term dormancy.</title>
        <authorList>
            <person name="Pinder M.I.M."/>
            <person name="Kourtchenko O."/>
            <person name="Robertson E.K."/>
            <person name="Larsson T."/>
            <person name="Maumus F."/>
            <person name="Osuna-Cruz C.M."/>
            <person name="Vancaester E."/>
            <person name="Stenow R."/>
            <person name="Vandepoele K."/>
            <person name="Ploug H."/>
            <person name="Bruchert V."/>
            <person name="Godhe A."/>
            <person name="Topel M."/>
        </authorList>
    </citation>
    <scope>NUCLEOTIDE SEQUENCE</scope>
    <source>
        <strain evidence="4">R05AC</strain>
    </source>
</reference>
<accession>A0AAD8XVN2</accession>
<dbReference type="InterPro" id="IPR029063">
    <property type="entry name" value="SAM-dependent_MTases_sf"/>
</dbReference>
<dbReference type="Gene3D" id="3.40.50.150">
    <property type="entry name" value="Vaccinia Virus protein VP39"/>
    <property type="match status" value="1"/>
</dbReference>
<protein>
    <recommendedName>
        <fullName evidence="3">Methyltransferase type 11 domain-containing protein</fullName>
    </recommendedName>
</protein>
<evidence type="ECO:0000259" key="3">
    <source>
        <dbReference type="Pfam" id="PF08241"/>
    </source>
</evidence>
<keyword evidence="5" id="KW-1185">Reference proteome</keyword>
<proteinExistence type="predicted"/>
<dbReference type="GO" id="GO:0008757">
    <property type="term" value="F:S-adenosylmethionine-dependent methyltransferase activity"/>
    <property type="evidence" value="ECO:0007669"/>
    <property type="project" value="InterPro"/>
</dbReference>
<dbReference type="SUPFAM" id="SSF53335">
    <property type="entry name" value="S-adenosyl-L-methionine-dependent methyltransferases"/>
    <property type="match status" value="1"/>
</dbReference>
<gene>
    <name evidence="4" type="ORF">QTG54_015050</name>
</gene>
<name>A0AAD8XVN2_9STRA</name>
<keyword evidence="2" id="KW-0732">Signal</keyword>
<dbReference type="AlphaFoldDB" id="A0AAD8XVN2"/>
<dbReference type="Proteomes" id="UP001224775">
    <property type="component" value="Unassembled WGS sequence"/>
</dbReference>
<comment type="caution">
    <text evidence="4">The sequence shown here is derived from an EMBL/GenBank/DDBJ whole genome shotgun (WGS) entry which is preliminary data.</text>
</comment>
<feature type="domain" description="Methyltransferase type 11" evidence="3">
    <location>
        <begin position="132"/>
        <end position="196"/>
    </location>
</feature>
<organism evidence="4 5">
    <name type="scientific">Skeletonema marinoi</name>
    <dbReference type="NCBI Taxonomy" id="267567"/>
    <lineage>
        <taxon>Eukaryota</taxon>
        <taxon>Sar</taxon>
        <taxon>Stramenopiles</taxon>
        <taxon>Ochrophyta</taxon>
        <taxon>Bacillariophyta</taxon>
        <taxon>Coscinodiscophyceae</taxon>
        <taxon>Thalassiosirophycidae</taxon>
        <taxon>Thalassiosirales</taxon>
        <taxon>Skeletonemataceae</taxon>
        <taxon>Skeletonema</taxon>
        <taxon>Skeletonema marinoi-dohrnii complex</taxon>
    </lineage>
</organism>
<dbReference type="InterPro" id="IPR013216">
    <property type="entry name" value="Methyltransf_11"/>
</dbReference>
<dbReference type="Pfam" id="PF08241">
    <property type="entry name" value="Methyltransf_11"/>
    <property type="match status" value="1"/>
</dbReference>
<feature type="compositionally biased region" description="Basic and acidic residues" evidence="1">
    <location>
        <begin position="289"/>
        <end position="298"/>
    </location>
</feature>
<feature type="compositionally biased region" description="Basic residues" evidence="1">
    <location>
        <begin position="316"/>
        <end position="325"/>
    </location>
</feature>
<evidence type="ECO:0000313" key="4">
    <source>
        <dbReference type="EMBL" id="KAK1734283.1"/>
    </source>
</evidence>
<evidence type="ECO:0000313" key="5">
    <source>
        <dbReference type="Proteomes" id="UP001224775"/>
    </source>
</evidence>
<sequence length="338" mass="36567">MAMMRYTAVALLAILSSTTEAFVSPSAVASAKSPSIITTSPPFSSFSSSSSSALHALDPVTYLRTEWVSAALCTNQTPRSFDIALQLGTEDGRIVNFVPRTIRKIITSSAEPKSADDGALTVSCIRQLNTMAERRNTAAIEFSNQPADNLKDTPDASVDIVVSFQAAQRMYENGLDFKQSIKEAGRVLKPGGRFLFVESAEVGGESYLDYVMGISALVSGGIGDGYEEIVANNISEDASIAAEVTDEEDSEVEATPPLFEEVGYDNVDMVLQPHIAGIAIKAMDADLTSEERKQMKSQEEEDRLAEMSFAAFERGNKRRKRKKKKKDVDNAGMGMGSE</sequence>
<evidence type="ECO:0000256" key="1">
    <source>
        <dbReference type="SAM" id="MobiDB-lite"/>
    </source>
</evidence>
<feature type="chain" id="PRO_5041935852" description="Methyltransferase type 11 domain-containing protein" evidence="2">
    <location>
        <begin position="22"/>
        <end position="338"/>
    </location>
</feature>
<feature type="region of interest" description="Disordered" evidence="1">
    <location>
        <begin position="289"/>
        <end position="338"/>
    </location>
</feature>
<dbReference type="EMBL" id="JATAAI010000040">
    <property type="protein sequence ID" value="KAK1734283.1"/>
    <property type="molecule type" value="Genomic_DNA"/>
</dbReference>